<evidence type="ECO:0000259" key="3">
    <source>
        <dbReference type="Pfam" id="PF24714"/>
    </source>
</evidence>
<dbReference type="InterPro" id="IPR011989">
    <property type="entry name" value="ARM-like"/>
</dbReference>
<gene>
    <name evidence="4" type="ORF">F511_07597</name>
</gene>
<evidence type="ECO:0000256" key="2">
    <source>
        <dbReference type="SAM" id="Phobius"/>
    </source>
</evidence>
<dbReference type="PANTHER" id="PTHR31355:SF4">
    <property type="entry name" value="TOG DOMAIN-CONTAINING PROTEIN"/>
    <property type="match status" value="1"/>
</dbReference>
<feature type="compositionally biased region" description="Polar residues" evidence="1">
    <location>
        <begin position="302"/>
        <end position="314"/>
    </location>
</feature>
<feature type="compositionally biased region" description="Polar residues" evidence="1">
    <location>
        <begin position="326"/>
        <end position="338"/>
    </location>
</feature>
<keyword evidence="2" id="KW-0812">Transmembrane</keyword>
<dbReference type="InterPro" id="IPR033337">
    <property type="entry name" value="TORTIFOLIA1/SINE1-2"/>
</dbReference>
<dbReference type="Pfam" id="PF24714">
    <property type="entry name" value="TOR1L1_N"/>
    <property type="match status" value="1"/>
</dbReference>
<dbReference type="GO" id="GO:0005874">
    <property type="term" value="C:microtubule"/>
    <property type="evidence" value="ECO:0007669"/>
    <property type="project" value="InterPro"/>
</dbReference>
<dbReference type="OrthoDB" id="611190at2759"/>
<keyword evidence="5" id="KW-1185">Reference proteome</keyword>
<dbReference type="GO" id="GO:0008017">
    <property type="term" value="F:microtubule binding"/>
    <property type="evidence" value="ECO:0007669"/>
    <property type="project" value="InterPro"/>
</dbReference>
<dbReference type="EMBL" id="KQ990519">
    <property type="protein sequence ID" value="KZV53303.1"/>
    <property type="molecule type" value="Genomic_DNA"/>
</dbReference>
<protein>
    <recommendedName>
        <fullName evidence="3">TORTIFOLIA1/SINE1-2 N-terminal domain-containing protein</fullName>
    </recommendedName>
</protein>
<feature type="transmembrane region" description="Helical" evidence="2">
    <location>
        <begin position="570"/>
        <end position="587"/>
    </location>
</feature>
<reference evidence="4 5" key="1">
    <citation type="journal article" date="2015" name="Proc. Natl. Acad. Sci. U.S.A.">
        <title>The resurrection genome of Boea hygrometrica: A blueprint for survival of dehydration.</title>
        <authorList>
            <person name="Xiao L."/>
            <person name="Yang G."/>
            <person name="Zhang L."/>
            <person name="Yang X."/>
            <person name="Zhao S."/>
            <person name="Ji Z."/>
            <person name="Zhou Q."/>
            <person name="Hu M."/>
            <person name="Wang Y."/>
            <person name="Chen M."/>
            <person name="Xu Y."/>
            <person name="Jin H."/>
            <person name="Xiao X."/>
            <person name="Hu G."/>
            <person name="Bao F."/>
            <person name="Hu Y."/>
            <person name="Wan P."/>
            <person name="Li L."/>
            <person name="Deng X."/>
            <person name="Kuang T."/>
            <person name="Xiang C."/>
            <person name="Zhu J.K."/>
            <person name="Oliver M.J."/>
            <person name="He Y."/>
        </authorList>
    </citation>
    <scope>NUCLEOTIDE SEQUENCE [LARGE SCALE GENOMIC DNA]</scope>
    <source>
        <strain evidence="5">cv. XS01</strain>
    </source>
</reference>
<dbReference type="PANTHER" id="PTHR31355">
    <property type="entry name" value="MICROTUBULE-ASSOCIATED PROTEIN TORTIFOLIA1"/>
    <property type="match status" value="1"/>
</dbReference>
<accession>A0A2Z7D1Q8</accession>
<sequence>MRGSLSPILRELENLEKDADSRKLAMKALKSYVKDLDSKAIPMFLAKVSESKQTGASSGDYTISLYEVLARVHGPKIVPQIGNIMTTIIKTLSSSAGSFALHQACSKVVPAIARYAIDSTTAEDKKRCIVHSLCKPLSDCLLGSLENLSSGAALCLQMLIESDNWRFASNEMVNEVCQRVAGALEKHSQTNSHMALVMTLAKHNSLIVEAYSRLLLQSGVRILELGFAEENSQKQLSAIHMMSSLMRCLDLKSISFGLEFVIKELEKCQSDRMPFVTGAAFEALQLAKKICAEKGASKSERVTGSITGSNFDGRQNTRRRNVCGSRVQSPRTVSPESQSINSFVGYDYFTGSPISLKQDPRGMTDDSRSVNRKLWRRCDNGVLDISLKDGIFSSLTGEVDILKPNNDEFSDNCSGHTENFAGFLQGSTRCAAVRSTTSSPQRSNSTINLNDVKIFSTPRKLIRSLQDPDNSCFAKNQTGRFKISTPITFDQMTASKLNDLSPGRKYMINSEGKLSSSGEQFICSSESVSSTEDAYPDVDTPVSVNMIPRNEMQIEDADVRKGLQFSAGRIVFAIFIVLFAVVFRLSVTGDPADRNIPVPT</sequence>
<dbReference type="Proteomes" id="UP000250235">
    <property type="component" value="Unassembled WGS sequence"/>
</dbReference>
<evidence type="ECO:0000313" key="4">
    <source>
        <dbReference type="EMBL" id="KZV53303.1"/>
    </source>
</evidence>
<feature type="domain" description="TORTIFOLIA1/SINE1-2 N-terminal" evidence="3">
    <location>
        <begin position="12"/>
        <end position="288"/>
    </location>
</feature>
<keyword evidence="2" id="KW-1133">Transmembrane helix</keyword>
<feature type="region of interest" description="Disordered" evidence="1">
    <location>
        <begin position="302"/>
        <end position="338"/>
    </location>
</feature>
<dbReference type="SUPFAM" id="SSF48371">
    <property type="entry name" value="ARM repeat"/>
    <property type="match status" value="1"/>
</dbReference>
<dbReference type="InterPro" id="IPR016024">
    <property type="entry name" value="ARM-type_fold"/>
</dbReference>
<organism evidence="4 5">
    <name type="scientific">Dorcoceras hygrometricum</name>
    <dbReference type="NCBI Taxonomy" id="472368"/>
    <lineage>
        <taxon>Eukaryota</taxon>
        <taxon>Viridiplantae</taxon>
        <taxon>Streptophyta</taxon>
        <taxon>Embryophyta</taxon>
        <taxon>Tracheophyta</taxon>
        <taxon>Spermatophyta</taxon>
        <taxon>Magnoliopsida</taxon>
        <taxon>eudicotyledons</taxon>
        <taxon>Gunneridae</taxon>
        <taxon>Pentapetalae</taxon>
        <taxon>asterids</taxon>
        <taxon>lamiids</taxon>
        <taxon>Lamiales</taxon>
        <taxon>Gesneriaceae</taxon>
        <taxon>Didymocarpoideae</taxon>
        <taxon>Trichosporeae</taxon>
        <taxon>Loxocarpinae</taxon>
        <taxon>Dorcoceras</taxon>
    </lineage>
</organism>
<dbReference type="AlphaFoldDB" id="A0A2Z7D1Q8"/>
<dbReference type="Gene3D" id="1.25.10.10">
    <property type="entry name" value="Leucine-rich Repeat Variant"/>
    <property type="match status" value="1"/>
</dbReference>
<proteinExistence type="predicted"/>
<keyword evidence="2" id="KW-0472">Membrane</keyword>
<dbReference type="InterPro" id="IPR057600">
    <property type="entry name" value="TORTIFOLIA1/SINE1-2_N"/>
</dbReference>
<evidence type="ECO:0000313" key="5">
    <source>
        <dbReference type="Proteomes" id="UP000250235"/>
    </source>
</evidence>
<name>A0A2Z7D1Q8_9LAMI</name>
<evidence type="ECO:0000256" key="1">
    <source>
        <dbReference type="SAM" id="MobiDB-lite"/>
    </source>
</evidence>